<dbReference type="SMART" id="SM00501">
    <property type="entry name" value="BRIGHT"/>
    <property type="match status" value="1"/>
</dbReference>
<dbReference type="Gene3D" id="1.10.150.60">
    <property type="entry name" value="ARID DNA-binding domain"/>
    <property type="match status" value="1"/>
</dbReference>
<dbReference type="PANTHER" id="PTHR46691">
    <property type="entry name" value="HIGH MOBILITY GROUP B PROTEIN 9"/>
    <property type="match status" value="1"/>
</dbReference>
<feature type="region of interest" description="Disordered" evidence="1">
    <location>
        <begin position="123"/>
        <end position="150"/>
    </location>
</feature>
<reference evidence="3" key="1">
    <citation type="submission" date="2014-07" db="EMBL/GenBank/DDBJ databases">
        <title>Identification of a novel salt tolerance gene in wild soybean by whole-genome sequencing.</title>
        <authorList>
            <person name="Lam H.-M."/>
            <person name="Qi X."/>
            <person name="Li M.-W."/>
            <person name="Liu X."/>
            <person name="Xie M."/>
            <person name="Ni M."/>
            <person name="Xu X."/>
        </authorList>
    </citation>
    <scope>NUCLEOTIDE SEQUENCE [LARGE SCALE GENOMIC DNA]</scope>
    <source>
        <tissue evidence="3">Root</tissue>
    </source>
</reference>
<feature type="compositionally biased region" description="Polar residues" evidence="1">
    <location>
        <begin position="260"/>
        <end position="269"/>
    </location>
</feature>
<dbReference type="InterPro" id="IPR036910">
    <property type="entry name" value="HMG_box_dom_sf"/>
</dbReference>
<dbReference type="SUPFAM" id="SSF46774">
    <property type="entry name" value="ARID-like"/>
    <property type="match status" value="1"/>
</dbReference>
<feature type="domain" description="ARID" evidence="2">
    <location>
        <begin position="26"/>
        <end position="116"/>
    </location>
</feature>
<sequence>METKEEIMLPSPSKGLANNGEQCSPGDDSGSFYMKLAVLLESSGLSLIFNVRETLLDLYLFYLEVTRREGYHQVDREKKWGEVVFALKLEGNSVKLCAQAEKFYAHLLYQFEQLYFYRRPAKQAGSNSTKGPLQKKRKSTASLPHTMDIKDGHKKTTEMSKDYSCNMTAGAGYVVLPPPSHVKETKKHRGSLPGQKTAYQIFLKHECARLALEGQKILRLAIDAWRNMSTIEKKPYEEESKKNKEAMIGNKKEEKWHSLSGDNLVTSQPETDDSKLVKKATEKAPTDPSFIFIYN</sequence>
<feature type="compositionally biased region" description="Basic and acidic residues" evidence="1">
    <location>
        <begin position="272"/>
        <end position="281"/>
    </location>
</feature>
<proteinExistence type="predicted"/>
<feature type="region of interest" description="Disordered" evidence="1">
    <location>
        <begin position="236"/>
        <end position="281"/>
    </location>
</feature>
<dbReference type="Pfam" id="PF01388">
    <property type="entry name" value="ARID"/>
    <property type="match status" value="1"/>
</dbReference>
<dbReference type="EMBL" id="KN671175">
    <property type="protein sequence ID" value="KHN00150.1"/>
    <property type="molecule type" value="Genomic_DNA"/>
</dbReference>
<dbReference type="PANTHER" id="PTHR46691:SF5">
    <property type="entry name" value="HMG (HIGH MOBILITY GROUP) BOX PROTEIN"/>
    <property type="match status" value="1"/>
</dbReference>
<protein>
    <submittedName>
        <fullName evidence="3">High mobility group B protein 9</fullName>
    </submittedName>
</protein>
<dbReference type="CDD" id="cd00084">
    <property type="entry name" value="HMG-box_SF"/>
    <property type="match status" value="1"/>
</dbReference>
<accession>A0A0B2NSU7</accession>
<dbReference type="InterPro" id="IPR001606">
    <property type="entry name" value="ARID_dom"/>
</dbReference>
<evidence type="ECO:0000256" key="1">
    <source>
        <dbReference type="SAM" id="MobiDB-lite"/>
    </source>
</evidence>
<evidence type="ECO:0000259" key="2">
    <source>
        <dbReference type="PROSITE" id="PS51011"/>
    </source>
</evidence>
<dbReference type="InterPro" id="IPR036431">
    <property type="entry name" value="ARID_dom_sf"/>
</dbReference>
<dbReference type="SMART" id="SM01014">
    <property type="entry name" value="ARID"/>
    <property type="match status" value="1"/>
</dbReference>
<evidence type="ECO:0000313" key="3">
    <source>
        <dbReference type="EMBL" id="KHN00150.1"/>
    </source>
</evidence>
<organism evidence="3">
    <name type="scientific">Glycine soja</name>
    <name type="common">Wild soybean</name>
    <dbReference type="NCBI Taxonomy" id="3848"/>
    <lineage>
        <taxon>Eukaryota</taxon>
        <taxon>Viridiplantae</taxon>
        <taxon>Streptophyta</taxon>
        <taxon>Embryophyta</taxon>
        <taxon>Tracheophyta</taxon>
        <taxon>Spermatophyta</taxon>
        <taxon>Magnoliopsida</taxon>
        <taxon>eudicotyledons</taxon>
        <taxon>Gunneridae</taxon>
        <taxon>Pentapetalae</taxon>
        <taxon>rosids</taxon>
        <taxon>fabids</taxon>
        <taxon>Fabales</taxon>
        <taxon>Fabaceae</taxon>
        <taxon>Papilionoideae</taxon>
        <taxon>50 kb inversion clade</taxon>
        <taxon>NPAAA clade</taxon>
        <taxon>indigoferoid/millettioid clade</taxon>
        <taxon>Phaseoleae</taxon>
        <taxon>Glycine</taxon>
        <taxon>Glycine subgen. Soja</taxon>
    </lineage>
</organism>
<dbReference type="PROSITE" id="PS51011">
    <property type="entry name" value="ARID"/>
    <property type="match status" value="1"/>
</dbReference>
<name>A0A0B2NSU7_GLYSO</name>
<dbReference type="AlphaFoldDB" id="A0A0B2NSU7"/>
<feature type="region of interest" description="Disordered" evidence="1">
    <location>
        <begin position="1"/>
        <end position="23"/>
    </location>
</feature>
<dbReference type="Proteomes" id="UP000053555">
    <property type="component" value="Unassembled WGS sequence"/>
</dbReference>
<dbReference type="GO" id="GO:0003677">
    <property type="term" value="F:DNA binding"/>
    <property type="evidence" value="ECO:0007669"/>
    <property type="project" value="InterPro"/>
</dbReference>
<feature type="compositionally biased region" description="Basic and acidic residues" evidence="1">
    <location>
        <begin position="236"/>
        <end position="257"/>
    </location>
</feature>
<dbReference type="Gene3D" id="1.10.30.10">
    <property type="entry name" value="High mobility group box domain"/>
    <property type="match status" value="1"/>
</dbReference>
<gene>
    <name evidence="3" type="ORF">glysoja_028678</name>
</gene>
<dbReference type="SUPFAM" id="SSF47095">
    <property type="entry name" value="HMG-box"/>
    <property type="match status" value="1"/>
</dbReference>